<comment type="similarity">
    <text evidence="2">Belongs to the nitroreductase family.</text>
</comment>
<comment type="caution">
    <text evidence="7">The sequence shown here is derived from an EMBL/GenBank/DDBJ whole genome shotgun (WGS) entry which is preliminary data.</text>
</comment>
<comment type="cofactor">
    <cofactor evidence="1">
        <name>FMN</name>
        <dbReference type="ChEBI" id="CHEBI:58210"/>
    </cofactor>
</comment>
<dbReference type="GO" id="GO:0102919">
    <property type="term" value="F:5,6-dimethylbenzimidazole synthase activity"/>
    <property type="evidence" value="ECO:0007669"/>
    <property type="project" value="UniProtKB-EC"/>
</dbReference>
<accession>A0A921NYP6</accession>
<dbReference type="Proteomes" id="UP000698242">
    <property type="component" value="Unassembled WGS sequence"/>
</dbReference>
<keyword evidence="5 7" id="KW-0560">Oxidoreductase</keyword>
<evidence type="ECO:0000259" key="6">
    <source>
        <dbReference type="Pfam" id="PF00881"/>
    </source>
</evidence>
<proteinExistence type="inferred from homology"/>
<reference evidence="7" key="1">
    <citation type="submission" date="2013-03" db="EMBL/GenBank/DDBJ databases">
        <title>Genome Sequence of the Profundibacterium mesophilum strain KAUST100406-0324T from Red Sea, a novel genus in the family Rhodobacteraceae.</title>
        <authorList>
            <person name="Essack M."/>
            <person name="Alam I."/>
            <person name="Lafi F."/>
            <person name="Alawi W."/>
            <person name="Kamanu F."/>
            <person name="Al-Suwailem A."/>
            <person name="Lee O.O."/>
            <person name="Xu Y."/>
            <person name="Bajic V."/>
            <person name="Qian P.-Y."/>
            <person name="Archer J."/>
        </authorList>
    </citation>
    <scope>NUCLEOTIDE SEQUENCE</scope>
    <source>
        <strain evidence="7">KAUST100406-0324</strain>
    </source>
</reference>
<dbReference type="InterPro" id="IPR029479">
    <property type="entry name" value="Nitroreductase"/>
</dbReference>
<name>A0A921NYP6_9RHOB</name>
<dbReference type="EMBL" id="APKE01000020">
    <property type="protein sequence ID" value="KAF0675923.1"/>
    <property type="molecule type" value="Genomic_DNA"/>
</dbReference>
<protein>
    <submittedName>
        <fullName evidence="7">56-dimethylbenzimidazole synthase</fullName>
        <ecNumber evidence="7">1.13.11.79</ecNumber>
    </submittedName>
</protein>
<dbReference type="PANTHER" id="PTHR43673:SF2">
    <property type="entry name" value="NITROREDUCTASE"/>
    <property type="match status" value="1"/>
</dbReference>
<dbReference type="InterPro" id="IPR000415">
    <property type="entry name" value="Nitroreductase-like"/>
</dbReference>
<evidence type="ECO:0000256" key="1">
    <source>
        <dbReference type="ARBA" id="ARBA00001917"/>
    </source>
</evidence>
<keyword evidence="8" id="KW-1185">Reference proteome</keyword>
<sequence length="222" mass="23442">MTPRRSVRAFLPTPVPRATVAGLLEEARRAPSGGNLQPGRFHALAGAALADLSAALRRAIADGRPQVSQYSYFPEPMPPELKARQRAAGYALYAALGIARRDLAGRRAQFDRNYDFFGAPVGIVVSIDRRHGKGGFMDLGMAIHALLDAAHRAGLHSCGIGALAHYGDLVASEIGLGAEEIVVCGIALGHGDMAHPVNGVRTERAPLDDYAVLRGFTDPASG</sequence>
<dbReference type="RefSeq" id="WP_159965248.1">
    <property type="nucleotide sequence ID" value="NZ_APKE01000020.1"/>
</dbReference>
<dbReference type="OrthoDB" id="9802510at2"/>
<dbReference type="EC" id="1.13.11.79" evidence="7"/>
<dbReference type="Gene3D" id="3.40.109.10">
    <property type="entry name" value="NADH Oxidase"/>
    <property type="match status" value="1"/>
</dbReference>
<evidence type="ECO:0000256" key="4">
    <source>
        <dbReference type="ARBA" id="ARBA00022643"/>
    </source>
</evidence>
<evidence type="ECO:0000256" key="2">
    <source>
        <dbReference type="ARBA" id="ARBA00007118"/>
    </source>
</evidence>
<evidence type="ECO:0000256" key="3">
    <source>
        <dbReference type="ARBA" id="ARBA00022630"/>
    </source>
</evidence>
<organism evidence="7 8">
    <name type="scientific">Profundibacterium mesophilum KAUST100406-0324</name>
    <dbReference type="NCBI Taxonomy" id="1037889"/>
    <lineage>
        <taxon>Bacteria</taxon>
        <taxon>Pseudomonadati</taxon>
        <taxon>Pseudomonadota</taxon>
        <taxon>Alphaproteobacteria</taxon>
        <taxon>Rhodobacterales</taxon>
        <taxon>Roseobacteraceae</taxon>
        <taxon>Profundibacterium</taxon>
    </lineage>
</organism>
<dbReference type="AlphaFoldDB" id="A0A921NYP6"/>
<keyword evidence="4" id="KW-0288">FMN</keyword>
<dbReference type="CDD" id="cd02136">
    <property type="entry name" value="PnbA_NfnB-like"/>
    <property type="match status" value="1"/>
</dbReference>
<dbReference type="Pfam" id="PF00881">
    <property type="entry name" value="Nitroreductase"/>
    <property type="match status" value="1"/>
</dbReference>
<keyword evidence="3" id="KW-0285">Flavoprotein</keyword>
<evidence type="ECO:0000256" key="5">
    <source>
        <dbReference type="ARBA" id="ARBA00023002"/>
    </source>
</evidence>
<feature type="domain" description="Nitroreductase" evidence="6">
    <location>
        <begin position="4"/>
        <end position="190"/>
    </location>
</feature>
<evidence type="ECO:0000313" key="8">
    <source>
        <dbReference type="Proteomes" id="UP000698242"/>
    </source>
</evidence>
<dbReference type="SUPFAM" id="SSF55469">
    <property type="entry name" value="FMN-dependent nitroreductase-like"/>
    <property type="match status" value="1"/>
</dbReference>
<dbReference type="PANTHER" id="PTHR43673">
    <property type="entry name" value="NAD(P)H NITROREDUCTASE YDGI-RELATED"/>
    <property type="match status" value="1"/>
</dbReference>
<gene>
    <name evidence="7" type="ORF">PMES_01678</name>
</gene>
<evidence type="ECO:0000313" key="7">
    <source>
        <dbReference type="EMBL" id="KAF0675923.1"/>
    </source>
</evidence>